<feature type="region of interest" description="Disordered" evidence="1">
    <location>
        <begin position="147"/>
        <end position="179"/>
    </location>
</feature>
<sequence>MATTHSEGEEEEDARRQCTGGSAKLRGAPSPARRRASPSPSPSQAGRRGKAAKPRQSGAVRRTPDGTDRPAAVARVYSKRIFHGRKIDGHVTRTELLRAVPKRACCYLTYGSEIEIEISDIEARIETVVDPTRDTTRTRKIRAAVRVPAGGEAAKSSENRGARRTSPSTGRCTSSSSRV</sequence>
<evidence type="ECO:0000256" key="1">
    <source>
        <dbReference type="SAM" id="MobiDB-lite"/>
    </source>
</evidence>
<gene>
    <name evidence="2" type="ORF">G5I_11014</name>
</gene>
<organism evidence="3">
    <name type="scientific">Acromyrmex echinatior</name>
    <name type="common">Panamanian leafcutter ant</name>
    <name type="synonym">Acromyrmex octospinosus echinatior</name>
    <dbReference type="NCBI Taxonomy" id="103372"/>
    <lineage>
        <taxon>Eukaryota</taxon>
        <taxon>Metazoa</taxon>
        <taxon>Ecdysozoa</taxon>
        <taxon>Arthropoda</taxon>
        <taxon>Hexapoda</taxon>
        <taxon>Insecta</taxon>
        <taxon>Pterygota</taxon>
        <taxon>Neoptera</taxon>
        <taxon>Endopterygota</taxon>
        <taxon>Hymenoptera</taxon>
        <taxon>Apocrita</taxon>
        <taxon>Aculeata</taxon>
        <taxon>Formicoidea</taxon>
        <taxon>Formicidae</taxon>
        <taxon>Myrmicinae</taxon>
        <taxon>Acromyrmex</taxon>
    </lineage>
</organism>
<feature type="compositionally biased region" description="Low complexity" evidence="1">
    <location>
        <begin position="164"/>
        <end position="179"/>
    </location>
</feature>
<evidence type="ECO:0000313" key="2">
    <source>
        <dbReference type="EMBL" id="EGI60772.1"/>
    </source>
</evidence>
<evidence type="ECO:0000313" key="3">
    <source>
        <dbReference type="Proteomes" id="UP000007755"/>
    </source>
</evidence>
<dbReference type="Proteomes" id="UP000007755">
    <property type="component" value="Unassembled WGS sequence"/>
</dbReference>
<feature type="region of interest" description="Disordered" evidence="1">
    <location>
        <begin position="1"/>
        <end position="70"/>
    </location>
</feature>
<protein>
    <submittedName>
        <fullName evidence="2">Uncharacterized protein</fullName>
    </submittedName>
</protein>
<reference evidence="2" key="1">
    <citation type="submission" date="2011-02" db="EMBL/GenBank/DDBJ databases">
        <title>The genome of the leaf-cutting ant Acromyrmex echinatior suggests key adaptations to social evolution and fungus farming.</title>
        <authorList>
            <person name="Nygaard S."/>
            <person name="Zhang G."/>
        </authorList>
    </citation>
    <scope>NUCLEOTIDE SEQUENCE</scope>
</reference>
<dbReference type="AlphaFoldDB" id="F4WYG4"/>
<keyword evidence="3" id="KW-1185">Reference proteome</keyword>
<proteinExistence type="predicted"/>
<dbReference type="EMBL" id="GL888441">
    <property type="protein sequence ID" value="EGI60772.1"/>
    <property type="molecule type" value="Genomic_DNA"/>
</dbReference>
<accession>F4WYG4</accession>
<dbReference type="InParanoid" id="F4WYG4"/>
<name>F4WYG4_ACREC</name>